<dbReference type="InterPro" id="IPR043387">
    <property type="entry name" value="INSL3/INSL4"/>
</dbReference>
<dbReference type="PANTHER" id="PTHR10423">
    <property type="entry name" value="INSULIN-LIKE 3"/>
    <property type="match status" value="1"/>
</dbReference>
<evidence type="ECO:0000313" key="14">
    <source>
        <dbReference type="Proteomes" id="UP000694521"/>
    </source>
</evidence>
<dbReference type="PANTHER" id="PTHR10423:SF3">
    <property type="entry name" value="INSULIN-LIKE 3"/>
    <property type="match status" value="1"/>
</dbReference>
<dbReference type="InterPro" id="IPR022352">
    <property type="entry name" value="Ins/IGF/rlx"/>
</dbReference>
<reference evidence="13" key="2">
    <citation type="submission" date="2025-09" db="UniProtKB">
        <authorList>
            <consortium name="Ensembl"/>
        </authorList>
    </citation>
    <scope>IDENTIFICATION</scope>
</reference>
<dbReference type="Proteomes" id="UP000694521">
    <property type="component" value="Unplaced"/>
</dbReference>
<evidence type="ECO:0000256" key="9">
    <source>
        <dbReference type="ARBA" id="ARBA00032209"/>
    </source>
</evidence>
<sequence length="146" mass="14996">MRGGQGGVRSPLRVHITGEHSPEVPALPALPAPFPAPRGCGCKVALAVLAAAPGAAEEPALRLCGREFIRTLVALCGGTRWSRPPRAHGDTRHGGRPTGVLTPPRSLPADLFGRLDGHGPPSVAPPGPAGSCCSHGCTRQELLPFC</sequence>
<dbReference type="InterPro" id="IPR036438">
    <property type="entry name" value="Insulin-like_sf"/>
</dbReference>
<evidence type="ECO:0000256" key="8">
    <source>
        <dbReference type="ARBA" id="ARBA00025288"/>
    </source>
</evidence>
<keyword evidence="4" id="KW-0964">Secreted</keyword>
<protein>
    <recommendedName>
        <fullName evidence="3">Insulin-like 3</fullName>
    </recommendedName>
    <alternativeName>
        <fullName evidence="10">Leydig insulin-like peptide</fullName>
    </alternativeName>
    <alternativeName>
        <fullName evidence="9">Relaxin-like factor</fullName>
    </alternativeName>
</protein>
<feature type="domain" description="Insulin-like" evidence="12">
    <location>
        <begin position="61"/>
        <end position="146"/>
    </location>
</feature>
<evidence type="ECO:0000256" key="4">
    <source>
        <dbReference type="ARBA" id="ARBA00022525"/>
    </source>
</evidence>
<comment type="similarity">
    <text evidence="2">Belongs to the insulin family.</text>
</comment>
<dbReference type="GO" id="GO:0005179">
    <property type="term" value="F:hormone activity"/>
    <property type="evidence" value="ECO:0007669"/>
    <property type="project" value="InterPro"/>
</dbReference>
<evidence type="ECO:0000313" key="13">
    <source>
        <dbReference type="Ensembl" id="ENSACDP00005024271.1"/>
    </source>
</evidence>
<dbReference type="PROSITE" id="PS00262">
    <property type="entry name" value="INSULIN"/>
    <property type="match status" value="1"/>
</dbReference>
<dbReference type="SMART" id="SM00078">
    <property type="entry name" value="IlGF"/>
    <property type="match status" value="1"/>
</dbReference>
<evidence type="ECO:0000256" key="10">
    <source>
        <dbReference type="ARBA" id="ARBA00032881"/>
    </source>
</evidence>
<dbReference type="CDD" id="cd04365">
    <property type="entry name" value="IlGF_relaxin_like"/>
    <property type="match status" value="1"/>
</dbReference>
<dbReference type="SUPFAM" id="SSF56994">
    <property type="entry name" value="Insulin-like"/>
    <property type="match status" value="1"/>
</dbReference>
<evidence type="ECO:0000256" key="11">
    <source>
        <dbReference type="SAM" id="MobiDB-lite"/>
    </source>
</evidence>
<keyword evidence="5" id="KW-0165">Cleavage on pair of basic residues</keyword>
<feature type="region of interest" description="Disordered" evidence="11">
    <location>
        <begin position="84"/>
        <end position="103"/>
    </location>
</feature>
<proteinExistence type="inferred from homology"/>
<comment type="subcellular location">
    <subcellularLocation>
        <location evidence="1">Secreted</location>
    </subcellularLocation>
</comment>
<comment type="function">
    <text evidence="8">Seems to play a role in testicular function. May be a trophic hormone with a role in testicular descent in fetal life. Is a ligand for LGR8 receptor.</text>
</comment>
<dbReference type="GO" id="GO:0005615">
    <property type="term" value="C:extracellular space"/>
    <property type="evidence" value="ECO:0007669"/>
    <property type="project" value="TreeGrafter"/>
</dbReference>
<dbReference type="GO" id="GO:0001664">
    <property type="term" value="F:G protein-coupled receptor binding"/>
    <property type="evidence" value="ECO:0007669"/>
    <property type="project" value="TreeGrafter"/>
</dbReference>
<evidence type="ECO:0000256" key="7">
    <source>
        <dbReference type="ARBA" id="ARBA00023157"/>
    </source>
</evidence>
<keyword evidence="6" id="KW-0732">Signal</keyword>
<name>A0A8B9IQ83_ANSCY</name>
<dbReference type="InterPro" id="IPR022353">
    <property type="entry name" value="Insulin_CS"/>
</dbReference>
<evidence type="ECO:0000256" key="5">
    <source>
        <dbReference type="ARBA" id="ARBA00022685"/>
    </source>
</evidence>
<evidence type="ECO:0000256" key="6">
    <source>
        <dbReference type="ARBA" id="ARBA00022729"/>
    </source>
</evidence>
<accession>A0A8B9IQ83</accession>
<organism evidence="13 14">
    <name type="scientific">Anser cygnoides</name>
    <name type="common">Swan goose</name>
    <dbReference type="NCBI Taxonomy" id="8845"/>
    <lineage>
        <taxon>Eukaryota</taxon>
        <taxon>Metazoa</taxon>
        <taxon>Chordata</taxon>
        <taxon>Craniata</taxon>
        <taxon>Vertebrata</taxon>
        <taxon>Euteleostomi</taxon>
        <taxon>Archelosauria</taxon>
        <taxon>Archosauria</taxon>
        <taxon>Dinosauria</taxon>
        <taxon>Saurischia</taxon>
        <taxon>Theropoda</taxon>
        <taxon>Coelurosauria</taxon>
        <taxon>Aves</taxon>
        <taxon>Neognathae</taxon>
        <taxon>Galloanserae</taxon>
        <taxon>Anseriformes</taxon>
        <taxon>Anatidae</taxon>
        <taxon>Anserinae</taxon>
        <taxon>Anser</taxon>
    </lineage>
</organism>
<keyword evidence="14" id="KW-1185">Reference proteome</keyword>
<reference evidence="13" key="1">
    <citation type="submission" date="2025-08" db="UniProtKB">
        <authorList>
            <consortium name="Ensembl"/>
        </authorList>
    </citation>
    <scope>IDENTIFICATION</scope>
</reference>
<evidence type="ECO:0000256" key="3">
    <source>
        <dbReference type="ARBA" id="ARBA00014427"/>
    </source>
</evidence>
<dbReference type="Ensembl" id="ENSACDT00005029016.1">
    <property type="protein sequence ID" value="ENSACDP00005024271.1"/>
    <property type="gene ID" value="ENSACDG00005017618.1"/>
</dbReference>
<dbReference type="AlphaFoldDB" id="A0A8B9IQ83"/>
<dbReference type="PRINTS" id="PR00276">
    <property type="entry name" value="INSULINFAMLY"/>
</dbReference>
<dbReference type="Gene3D" id="1.10.100.10">
    <property type="entry name" value="Insulin-like"/>
    <property type="match status" value="1"/>
</dbReference>
<evidence type="ECO:0000259" key="12">
    <source>
        <dbReference type="SMART" id="SM00078"/>
    </source>
</evidence>
<keyword evidence="7" id="KW-1015">Disulfide bond</keyword>
<evidence type="ECO:0000256" key="1">
    <source>
        <dbReference type="ARBA" id="ARBA00004613"/>
    </source>
</evidence>
<evidence type="ECO:0000256" key="2">
    <source>
        <dbReference type="ARBA" id="ARBA00009034"/>
    </source>
</evidence>
<dbReference type="InterPro" id="IPR016179">
    <property type="entry name" value="Insulin-like"/>
</dbReference>
<dbReference type="GO" id="GO:0007193">
    <property type="term" value="P:adenylate cyclase-inhibiting G protein-coupled receptor signaling pathway"/>
    <property type="evidence" value="ECO:0007669"/>
    <property type="project" value="TreeGrafter"/>
</dbReference>